<feature type="domain" description="Kinesin motor" evidence="14">
    <location>
        <begin position="4"/>
        <end position="415"/>
    </location>
</feature>
<accession>A0A023F160</accession>
<comment type="similarity">
    <text evidence="10 11">Belongs to the TRAFAC class myosin-kinesin ATPase superfamily. Kinesin family.</text>
</comment>
<dbReference type="InterPro" id="IPR032384">
    <property type="entry name" value="Kif23_Arf-bd"/>
</dbReference>
<dbReference type="GO" id="GO:0005876">
    <property type="term" value="C:spindle microtubule"/>
    <property type="evidence" value="ECO:0007669"/>
    <property type="project" value="TreeGrafter"/>
</dbReference>
<feature type="non-terminal residue" evidence="15">
    <location>
        <position position="1"/>
    </location>
</feature>
<evidence type="ECO:0000256" key="12">
    <source>
        <dbReference type="SAM" id="Coils"/>
    </source>
</evidence>
<sequence>SKEPIEVYCRVRPLQGSDESCLNVIAPNQIKITPPLSNLRNGGPTKAMLYTFKRVFEDTATQKSIFNNVALPLIENVLNGKNGLLFTYGVTGSGKTYTMTGTGQNGGILPRCLDTIFNSIADYQAKKHIFKPDRLNGFDIQSEEEALADKEQDLLAQIISTKGNRNKLDKKGSDPDLVGRVRDTTKLDNIDEDNCYAVFITYVEIYNNTVYDLLDDVFDDGHRARPLQAKIVREDASRNMYVHAANELEVYSTDEAFEIFYRAQKRKRVAQTQLNSESSRSHSIFTIRVVQAPLDADGEKVITDKKSMIISQLSLVDLAGSERTSRTKNTGQRLKEAGNINNSLLTLRTCLELLRENQNGANKIIPYRESRLTHLFKNYFDGEGQVTMIVCVSQHIDDYDENLQVMKFAEMSQEVQISCPSAVKQPNTCHTPGRRKAILAFKDAINNEGLDNNPLAIGAGDVLENGIASSSKNGVNGVPKGCGIFAELFTEIPDLRFIEPDDNEIIPEFCSYMDDNLKKFNQLASEYHKKRFDFRDILMQSERQAFLATQEVQSWKSLYEKEKEKTSAIETKAANADTQAAKMKRKLDECEVNVKRLRHELSEKEALLSQNKIEKDKVKEHFSNKLSQAQDKLNKEMERKLRNQKSALQYEMRSKDEKLRAVKRLLSDEDVRTAFENIPGSRSRLPLDSRSIESLMNGIETPKSGTSAAHSGAVTPLGAVIPSTTCRSTSRRMGIPVSNRRHRRSRSAGDVWLEHKPKTPVPLNTLMQPTMSKRKSVTKLTDAKDVTEKTSKYCLLTQGQDSDGDLETRLYKGDVIPTSGGGAQVMFNDVEVLKQISPTVSPSRKRPDEIRRDIEAACSVAMEGHKIRRKQI</sequence>
<evidence type="ECO:0000256" key="2">
    <source>
        <dbReference type="ARBA" id="ARBA00022490"/>
    </source>
</evidence>
<dbReference type="PROSITE" id="PS50067">
    <property type="entry name" value="KINESIN_MOTOR_2"/>
    <property type="match status" value="1"/>
</dbReference>
<evidence type="ECO:0000256" key="3">
    <source>
        <dbReference type="ARBA" id="ARBA00022553"/>
    </source>
</evidence>
<evidence type="ECO:0000256" key="1">
    <source>
        <dbReference type="ARBA" id="ARBA00004186"/>
    </source>
</evidence>
<comment type="subcellular location">
    <subcellularLocation>
        <location evidence="1">Cytoplasm</location>
        <location evidence="1">Cytoskeleton</location>
        <location evidence="1">Spindle</location>
    </subcellularLocation>
</comment>
<dbReference type="GO" id="GO:0072686">
    <property type="term" value="C:mitotic spindle"/>
    <property type="evidence" value="ECO:0007669"/>
    <property type="project" value="TreeGrafter"/>
</dbReference>
<evidence type="ECO:0000256" key="7">
    <source>
        <dbReference type="ARBA" id="ARBA00023054"/>
    </source>
</evidence>
<reference evidence="15" key="1">
    <citation type="journal article" date="2014" name="PLoS Negl. Trop. Dis.">
        <title>An updated insight into the Sialotranscriptome of Triatoma infestans: developmental stage and geographic variations.</title>
        <authorList>
            <person name="Schwarz A."/>
            <person name="Medrano-Mercado N."/>
            <person name="Schaub G.A."/>
            <person name="Struchiner C.J."/>
            <person name="Bargues M.D."/>
            <person name="Levy M.Z."/>
            <person name="Ribeiro J.M."/>
        </authorList>
    </citation>
    <scope>NUCLEOTIDE SEQUENCE</scope>
    <source>
        <strain evidence="15">Chile</strain>
        <tissue evidence="15">Salivary glands</tissue>
    </source>
</reference>
<keyword evidence="2" id="KW-0963">Cytoplasm</keyword>
<dbReference type="GO" id="GO:0008574">
    <property type="term" value="F:plus-end-directed microtubule motor activity"/>
    <property type="evidence" value="ECO:0007669"/>
    <property type="project" value="TreeGrafter"/>
</dbReference>
<keyword evidence="4 11" id="KW-0493">Microtubule</keyword>
<feature type="coiled-coil region" evidence="12">
    <location>
        <begin position="573"/>
        <end position="643"/>
    </location>
</feature>
<evidence type="ECO:0000256" key="5">
    <source>
        <dbReference type="ARBA" id="ARBA00022741"/>
    </source>
</evidence>
<dbReference type="SMART" id="SM00129">
    <property type="entry name" value="KISc"/>
    <property type="match status" value="1"/>
</dbReference>
<dbReference type="InterPro" id="IPR036961">
    <property type="entry name" value="Kinesin_motor_dom_sf"/>
</dbReference>
<dbReference type="Pfam" id="PF16540">
    <property type="entry name" value="MKLP1_Arf_bdg"/>
    <property type="match status" value="1"/>
</dbReference>
<dbReference type="AlphaFoldDB" id="A0A023F160"/>
<dbReference type="GO" id="GO:0005634">
    <property type="term" value="C:nucleus"/>
    <property type="evidence" value="ECO:0007669"/>
    <property type="project" value="TreeGrafter"/>
</dbReference>
<evidence type="ECO:0000256" key="13">
    <source>
        <dbReference type="SAM" id="MobiDB-lite"/>
    </source>
</evidence>
<dbReference type="EMBL" id="GBBI01003983">
    <property type="protein sequence ID" value="JAC14729.1"/>
    <property type="molecule type" value="mRNA"/>
</dbReference>
<evidence type="ECO:0000313" key="15">
    <source>
        <dbReference type="EMBL" id="JAC14729.1"/>
    </source>
</evidence>
<name>A0A023F160_TRIIF</name>
<dbReference type="GO" id="GO:0051231">
    <property type="term" value="P:spindle elongation"/>
    <property type="evidence" value="ECO:0007669"/>
    <property type="project" value="TreeGrafter"/>
</dbReference>
<dbReference type="PROSITE" id="PS00411">
    <property type="entry name" value="KINESIN_MOTOR_1"/>
    <property type="match status" value="1"/>
</dbReference>
<dbReference type="Gene3D" id="3.40.850.10">
    <property type="entry name" value="Kinesin motor domain"/>
    <property type="match status" value="1"/>
</dbReference>
<evidence type="ECO:0000256" key="10">
    <source>
        <dbReference type="PROSITE-ProRule" id="PRU00283"/>
    </source>
</evidence>
<dbReference type="GO" id="GO:0007018">
    <property type="term" value="P:microtubule-based movement"/>
    <property type="evidence" value="ECO:0007669"/>
    <property type="project" value="InterPro"/>
</dbReference>
<dbReference type="InterPro" id="IPR019821">
    <property type="entry name" value="Kinesin_motor_CS"/>
</dbReference>
<dbReference type="PANTHER" id="PTHR47970">
    <property type="entry name" value="KINESIN-LIKE PROTEIN KIF11"/>
    <property type="match status" value="1"/>
</dbReference>
<evidence type="ECO:0000256" key="11">
    <source>
        <dbReference type="RuleBase" id="RU000394"/>
    </source>
</evidence>
<dbReference type="Gene3D" id="2.60.40.4330">
    <property type="entry name" value="Kinesin-like protein Kif23, Arf6-interacting domain"/>
    <property type="match status" value="1"/>
</dbReference>
<dbReference type="InterPro" id="IPR047149">
    <property type="entry name" value="KIF11-like"/>
</dbReference>
<evidence type="ECO:0000259" key="14">
    <source>
        <dbReference type="PROSITE" id="PS50067"/>
    </source>
</evidence>
<dbReference type="SUPFAM" id="SSF52540">
    <property type="entry name" value="P-loop containing nucleoside triphosphate hydrolases"/>
    <property type="match status" value="1"/>
</dbReference>
<keyword evidence="7 12" id="KW-0175">Coiled coil</keyword>
<dbReference type="GO" id="GO:0090307">
    <property type="term" value="P:mitotic spindle assembly"/>
    <property type="evidence" value="ECO:0007669"/>
    <property type="project" value="TreeGrafter"/>
</dbReference>
<evidence type="ECO:0000256" key="6">
    <source>
        <dbReference type="ARBA" id="ARBA00022840"/>
    </source>
</evidence>
<dbReference type="FunFam" id="2.60.40.4330:FF:000002">
    <property type="entry name" value="Kinesin-like protein"/>
    <property type="match status" value="1"/>
</dbReference>
<dbReference type="GO" id="GO:0008017">
    <property type="term" value="F:microtubule binding"/>
    <property type="evidence" value="ECO:0007669"/>
    <property type="project" value="InterPro"/>
</dbReference>
<keyword evidence="5 10" id="KW-0547">Nucleotide-binding</keyword>
<dbReference type="InterPro" id="IPR038105">
    <property type="entry name" value="Kif23_Arf-bd_sf"/>
</dbReference>
<evidence type="ECO:0000256" key="9">
    <source>
        <dbReference type="ARBA" id="ARBA00023212"/>
    </source>
</evidence>
<keyword evidence="9" id="KW-0206">Cytoskeleton</keyword>
<dbReference type="PRINTS" id="PR00380">
    <property type="entry name" value="KINESINHEAVY"/>
</dbReference>
<feature type="region of interest" description="Disordered" evidence="13">
    <location>
        <begin position="726"/>
        <end position="748"/>
    </location>
</feature>
<feature type="binding site" evidence="10">
    <location>
        <begin position="89"/>
        <end position="96"/>
    </location>
    <ligand>
        <name>ATP</name>
        <dbReference type="ChEBI" id="CHEBI:30616"/>
    </ligand>
</feature>
<keyword evidence="6 10" id="KW-0067">ATP-binding</keyword>
<protein>
    <recommendedName>
        <fullName evidence="11">Kinesin-like protein</fullName>
    </recommendedName>
</protein>
<keyword evidence="3" id="KW-0597">Phosphoprotein</keyword>
<dbReference type="InterPro" id="IPR001752">
    <property type="entry name" value="Kinesin_motor_dom"/>
</dbReference>
<organism evidence="15">
    <name type="scientific">Triatoma infestans</name>
    <name type="common">Assassin bug</name>
    <dbReference type="NCBI Taxonomy" id="30076"/>
    <lineage>
        <taxon>Eukaryota</taxon>
        <taxon>Metazoa</taxon>
        <taxon>Ecdysozoa</taxon>
        <taxon>Arthropoda</taxon>
        <taxon>Hexapoda</taxon>
        <taxon>Insecta</taxon>
        <taxon>Pterygota</taxon>
        <taxon>Neoptera</taxon>
        <taxon>Paraneoptera</taxon>
        <taxon>Hemiptera</taxon>
        <taxon>Heteroptera</taxon>
        <taxon>Panheteroptera</taxon>
        <taxon>Cimicomorpha</taxon>
        <taxon>Reduviidae</taxon>
        <taxon>Triatominae</taxon>
        <taxon>Triatoma</taxon>
    </lineage>
</organism>
<dbReference type="InterPro" id="IPR027417">
    <property type="entry name" value="P-loop_NTPase"/>
</dbReference>
<keyword evidence="8 10" id="KW-0505">Motor protein</keyword>
<proteinExistence type="evidence at transcript level"/>
<evidence type="ECO:0000256" key="8">
    <source>
        <dbReference type="ARBA" id="ARBA00023175"/>
    </source>
</evidence>
<evidence type="ECO:0000256" key="4">
    <source>
        <dbReference type="ARBA" id="ARBA00022701"/>
    </source>
</evidence>
<dbReference type="GO" id="GO:0005524">
    <property type="term" value="F:ATP binding"/>
    <property type="evidence" value="ECO:0007669"/>
    <property type="project" value="UniProtKB-UniRule"/>
</dbReference>
<dbReference type="Pfam" id="PF00225">
    <property type="entry name" value="Kinesin"/>
    <property type="match status" value="1"/>
</dbReference>
<dbReference type="PANTHER" id="PTHR47970:SF29">
    <property type="entry name" value="KINESIN FAMILY MEMBER 20B"/>
    <property type="match status" value="1"/>
</dbReference>